<feature type="transmembrane region" description="Helical" evidence="1">
    <location>
        <begin position="6"/>
        <end position="25"/>
    </location>
</feature>
<dbReference type="Proteomes" id="UP000823790">
    <property type="component" value="Unassembled WGS sequence"/>
</dbReference>
<keyword evidence="1" id="KW-0812">Transmembrane</keyword>
<keyword evidence="1" id="KW-1133">Transmembrane helix</keyword>
<sequence>MPASLAFGLAAMCLLLVGAGALVLAGRRRRLERRRHSMHRLLELADQLEADLKTCRKGLKQAHAVMSFNPDQPAAGEQEAKQAIDAGLRSLLQQRLWIRDCAPDASQQGLDEAAADMSQTRARLRPLVKALERAHHELDDAMREHIRRESDV</sequence>
<accession>A0ABS4DIN9</accession>
<evidence type="ECO:0000313" key="3">
    <source>
        <dbReference type="Proteomes" id="UP000823790"/>
    </source>
</evidence>
<name>A0ABS4DIN9_9GAMM</name>
<keyword evidence="1" id="KW-0472">Membrane</keyword>
<dbReference type="EMBL" id="JAGJRS010000003">
    <property type="protein sequence ID" value="MBP1472919.1"/>
    <property type="molecule type" value="Genomic_DNA"/>
</dbReference>
<organism evidence="2 3">
    <name type="scientific">Frateuria flava</name>
    <dbReference type="NCBI Taxonomy" id="2821489"/>
    <lineage>
        <taxon>Bacteria</taxon>
        <taxon>Pseudomonadati</taxon>
        <taxon>Pseudomonadota</taxon>
        <taxon>Gammaproteobacteria</taxon>
        <taxon>Lysobacterales</taxon>
        <taxon>Rhodanobacteraceae</taxon>
        <taxon>Frateuria</taxon>
    </lineage>
</organism>
<evidence type="ECO:0008006" key="4">
    <source>
        <dbReference type="Google" id="ProtNLM"/>
    </source>
</evidence>
<dbReference type="RefSeq" id="WP_209614712.1">
    <property type="nucleotide sequence ID" value="NZ_JAGJRS010000003.1"/>
</dbReference>
<gene>
    <name evidence="2" type="ORF">J7I44_01320</name>
</gene>
<keyword evidence="3" id="KW-1185">Reference proteome</keyword>
<comment type="caution">
    <text evidence="2">The sequence shown here is derived from an EMBL/GenBank/DDBJ whole genome shotgun (WGS) entry which is preliminary data.</text>
</comment>
<protein>
    <recommendedName>
        <fullName evidence="4">DUF2489 domain-containing protein</fullName>
    </recommendedName>
</protein>
<proteinExistence type="predicted"/>
<evidence type="ECO:0000313" key="2">
    <source>
        <dbReference type="EMBL" id="MBP1472919.1"/>
    </source>
</evidence>
<evidence type="ECO:0000256" key="1">
    <source>
        <dbReference type="SAM" id="Phobius"/>
    </source>
</evidence>
<reference evidence="2 3" key="1">
    <citation type="submission" date="2021-04" db="EMBL/GenBank/DDBJ databases">
        <authorList>
            <person name="Huq M.A."/>
        </authorList>
    </citation>
    <scope>NUCLEOTIDE SEQUENCE [LARGE SCALE GENOMIC DNA]</scope>
    <source>
        <strain evidence="2 3">MAH-13</strain>
    </source>
</reference>